<evidence type="ECO:0000313" key="2">
    <source>
        <dbReference type="Proteomes" id="UP001162483"/>
    </source>
</evidence>
<evidence type="ECO:0000313" key="1">
    <source>
        <dbReference type="EMBL" id="CAI9615630.1"/>
    </source>
</evidence>
<comment type="caution">
    <text evidence="1">The sequence shown here is derived from an EMBL/GenBank/DDBJ whole genome shotgun (WGS) entry which is preliminary data.</text>
</comment>
<keyword evidence="2" id="KW-1185">Reference proteome</keyword>
<dbReference type="EMBL" id="CATNWA010019906">
    <property type="protein sequence ID" value="CAI9615630.1"/>
    <property type="molecule type" value="Genomic_DNA"/>
</dbReference>
<sequence length="53" mass="6101">MYINRYRWTEQCRGVLPFIKRHPHSQPVRAPLECTAPQSGARCVRGLLYGTSV</sequence>
<protein>
    <submittedName>
        <fullName evidence="1">Uncharacterized protein</fullName>
    </submittedName>
</protein>
<name>A0ABN9H5K1_9NEOB</name>
<organism evidence="1 2">
    <name type="scientific">Staurois parvus</name>
    <dbReference type="NCBI Taxonomy" id="386267"/>
    <lineage>
        <taxon>Eukaryota</taxon>
        <taxon>Metazoa</taxon>
        <taxon>Chordata</taxon>
        <taxon>Craniata</taxon>
        <taxon>Vertebrata</taxon>
        <taxon>Euteleostomi</taxon>
        <taxon>Amphibia</taxon>
        <taxon>Batrachia</taxon>
        <taxon>Anura</taxon>
        <taxon>Neobatrachia</taxon>
        <taxon>Ranoidea</taxon>
        <taxon>Ranidae</taxon>
        <taxon>Staurois</taxon>
    </lineage>
</organism>
<proteinExistence type="predicted"/>
<accession>A0ABN9H5K1</accession>
<reference evidence="1" key="1">
    <citation type="submission" date="2023-05" db="EMBL/GenBank/DDBJ databases">
        <authorList>
            <person name="Stuckert A."/>
        </authorList>
    </citation>
    <scope>NUCLEOTIDE SEQUENCE</scope>
</reference>
<gene>
    <name evidence="1" type="ORF">SPARVUS_LOCUS15268811</name>
</gene>
<dbReference type="Proteomes" id="UP001162483">
    <property type="component" value="Unassembled WGS sequence"/>
</dbReference>